<accession>A0A6B1DC74</accession>
<name>A0A6B1DC74_9CHLR</name>
<dbReference type="AlphaFoldDB" id="A0A6B1DC74"/>
<comment type="caution">
    <text evidence="10">The sequence shown here is derived from an EMBL/GenBank/DDBJ whole genome shotgun (WGS) entry which is preliminary data.</text>
</comment>
<feature type="transmembrane region" description="Helical" evidence="8">
    <location>
        <begin position="450"/>
        <end position="470"/>
    </location>
</feature>
<dbReference type="Pfam" id="PF07690">
    <property type="entry name" value="MFS_1"/>
    <property type="match status" value="1"/>
</dbReference>
<feature type="transmembrane region" description="Helical" evidence="8">
    <location>
        <begin position="334"/>
        <end position="353"/>
    </location>
</feature>
<feature type="transmembrane region" description="Helical" evidence="8">
    <location>
        <begin position="82"/>
        <end position="101"/>
    </location>
</feature>
<dbReference type="PROSITE" id="PS50850">
    <property type="entry name" value="MFS"/>
    <property type="match status" value="1"/>
</dbReference>
<organism evidence="10">
    <name type="scientific">Caldilineaceae bacterium SB0661_bin_32</name>
    <dbReference type="NCBI Taxonomy" id="2605255"/>
    <lineage>
        <taxon>Bacteria</taxon>
        <taxon>Bacillati</taxon>
        <taxon>Chloroflexota</taxon>
        <taxon>Caldilineae</taxon>
        <taxon>Caldilineales</taxon>
        <taxon>Caldilineaceae</taxon>
    </lineage>
</organism>
<dbReference type="InterPro" id="IPR020846">
    <property type="entry name" value="MFS_dom"/>
</dbReference>
<feature type="transmembrane region" description="Helical" evidence="8">
    <location>
        <begin position="140"/>
        <end position="162"/>
    </location>
</feature>
<keyword evidence="7 8" id="KW-0472">Membrane</keyword>
<evidence type="ECO:0000256" key="1">
    <source>
        <dbReference type="ARBA" id="ARBA00004651"/>
    </source>
</evidence>
<sequence length="484" mass="51575">MAKSTEQLFAERKWHIFAALGSGIFLASFDGGVVRVVLPALVTEFDIDFALVQWVVLSFSLTQTAIMLGVGRLGDMVGKKPIFLGGTIAFAVSSVLAGLAPNIELLLFFRVLQAIGGAFATALSMGLVTETFPASERGKALGLFSATVSVGGIAGPILGGILLEYLSWRWIFFVGPPVGCISFILAWRYLPGIHPAGRQEFDWLGFQTFFTGLLSLMLFLTFGERIGFKSPAMLSLLALSLLMLALFIRTELKVNQPLLDMSLFLNALFSLNLSMRLISFIVTGGITLLLPFYLSNLLKLDPTVVGLLLTTTMVFFGLASPIAGTLSDRFGYRLIATAGLVILAFGCYTVSTLTAETSIFGYVLRVLPLGLGLGIFQSPNNSAVMGSVPRERLGVVSGVNVICRTLGNTSGVAALGALWASRVYAYAGQTLTGDVTQAAAAAQTAALRDVAFGAMALVVVALGMSVWGILRGPAVRQFRIRVQQ</sequence>
<feature type="transmembrane region" description="Helical" evidence="8">
    <location>
        <begin position="107"/>
        <end position="128"/>
    </location>
</feature>
<gene>
    <name evidence="10" type="ORF">F4X14_18700</name>
</gene>
<evidence type="ECO:0000259" key="9">
    <source>
        <dbReference type="PROSITE" id="PS50850"/>
    </source>
</evidence>
<proteinExistence type="inferred from homology"/>
<dbReference type="EMBL" id="VXMH01000102">
    <property type="protein sequence ID" value="MYC96992.1"/>
    <property type="molecule type" value="Genomic_DNA"/>
</dbReference>
<dbReference type="InterPro" id="IPR036259">
    <property type="entry name" value="MFS_trans_sf"/>
</dbReference>
<dbReference type="SUPFAM" id="SSF103473">
    <property type="entry name" value="MFS general substrate transporter"/>
    <property type="match status" value="1"/>
</dbReference>
<comment type="similarity">
    <text evidence="2">Belongs to the major facilitator superfamily. EmrB family.</text>
</comment>
<feature type="transmembrane region" description="Helical" evidence="8">
    <location>
        <begin position="201"/>
        <end position="220"/>
    </location>
</feature>
<protein>
    <submittedName>
        <fullName evidence="10">MFS transporter</fullName>
    </submittedName>
</protein>
<dbReference type="CDD" id="cd17321">
    <property type="entry name" value="MFS_MMR_MDR_like"/>
    <property type="match status" value="1"/>
</dbReference>
<reference evidence="10" key="1">
    <citation type="submission" date="2019-09" db="EMBL/GenBank/DDBJ databases">
        <title>Characterisation of the sponge microbiome using genome-centric metagenomics.</title>
        <authorList>
            <person name="Engelberts J.P."/>
            <person name="Robbins S.J."/>
            <person name="De Goeij J.M."/>
            <person name="Aranda M."/>
            <person name="Bell S.C."/>
            <person name="Webster N.S."/>
        </authorList>
    </citation>
    <scope>NUCLEOTIDE SEQUENCE</scope>
    <source>
        <strain evidence="10">SB0661_bin_32</strain>
    </source>
</reference>
<feature type="transmembrane region" description="Helical" evidence="8">
    <location>
        <begin position="51"/>
        <end position="70"/>
    </location>
</feature>
<evidence type="ECO:0000313" key="10">
    <source>
        <dbReference type="EMBL" id="MYC96992.1"/>
    </source>
</evidence>
<dbReference type="PRINTS" id="PR01036">
    <property type="entry name" value="TCRTETB"/>
</dbReference>
<evidence type="ECO:0000256" key="4">
    <source>
        <dbReference type="ARBA" id="ARBA00022475"/>
    </source>
</evidence>
<feature type="transmembrane region" description="Helical" evidence="8">
    <location>
        <begin position="232"/>
        <end position="252"/>
    </location>
</feature>
<dbReference type="InterPro" id="IPR011701">
    <property type="entry name" value="MFS"/>
</dbReference>
<feature type="transmembrane region" description="Helical" evidence="8">
    <location>
        <begin position="168"/>
        <end position="189"/>
    </location>
</feature>
<dbReference type="PANTHER" id="PTHR42718:SF9">
    <property type="entry name" value="MAJOR FACILITATOR SUPERFAMILY MULTIDRUG TRANSPORTER MFSC"/>
    <property type="match status" value="1"/>
</dbReference>
<keyword evidence="3" id="KW-0813">Transport</keyword>
<dbReference type="GO" id="GO:0022857">
    <property type="term" value="F:transmembrane transporter activity"/>
    <property type="evidence" value="ECO:0007669"/>
    <property type="project" value="InterPro"/>
</dbReference>
<feature type="transmembrane region" description="Helical" evidence="8">
    <location>
        <begin position="273"/>
        <end position="294"/>
    </location>
</feature>
<evidence type="ECO:0000256" key="2">
    <source>
        <dbReference type="ARBA" id="ARBA00008537"/>
    </source>
</evidence>
<dbReference type="Gene3D" id="1.20.1250.20">
    <property type="entry name" value="MFS general substrate transporter like domains"/>
    <property type="match status" value="2"/>
</dbReference>
<feature type="transmembrane region" description="Helical" evidence="8">
    <location>
        <begin position="306"/>
        <end position="327"/>
    </location>
</feature>
<evidence type="ECO:0000256" key="8">
    <source>
        <dbReference type="SAM" id="Phobius"/>
    </source>
</evidence>
<keyword evidence="5 8" id="KW-0812">Transmembrane</keyword>
<evidence type="ECO:0000256" key="3">
    <source>
        <dbReference type="ARBA" id="ARBA00022448"/>
    </source>
</evidence>
<evidence type="ECO:0000256" key="5">
    <source>
        <dbReference type="ARBA" id="ARBA00022692"/>
    </source>
</evidence>
<dbReference type="InterPro" id="IPR004638">
    <property type="entry name" value="EmrB-like"/>
</dbReference>
<comment type="subcellular location">
    <subcellularLocation>
        <location evidence="1">Cell membrane</location>
        <topology evidence="1">Multi-pass membrane protein</topology>
    </subcellularLocation>
</comment>
<evidence type="ECO:0000256" key="7">
    <source>
        <dbReference type="ARBA" id="ARBA00023136"/>
    </source>
</evidence>
<keyword evidence="4" id="KW-1003">Cell membrane</keyword>
<evidence type="ECO:0000256" key="6">
    <source>
        <dbReference type="ARBA" id="ARBA00022989"/>
    </source>
</evidence>
<keyword evidence="6 8" id="KW-1133">Transmembrane helix</keyword>
<feature type="domain" description="Major facilitator superfamily (MFS) profile" evidence="9">
    <location>
        <begin position="16"/>
        <end position="445"/>
    </location>
</feature>
<dbReference type="NCBIfam" id="TIGR00711">
    <property type="entry name" value="efflux_EmrB"/>
    <property type="match status" value="1"/>
</dbReference>
<dbReference type="PANTHER" id="PTHR42718">
    <property type="entry name" value="MAJOR FACILITATOR SUPERFAMILY MULTIDRUG TRANSPORTER MFSC"/>
    <property type="match status" value="1"/>
</dbReference>
<feature type="transmembrane region" description="Helical" evidence="8">
    <location>
        <begin position="359"/>
        <end position="376"/>
    </location>
</feature>
<dbReference type="GO" id="GO:0005886">
    <property type="term" value="C:plasma membrane"/>
    <property type="evidence" value="ECO:0007669"/>
    <property type="project" value="UniProtKB-SubCell"/>
</dbReference>